<evidence type="ECO:0000313" key="3">
    <source>
        <dbReference type="EMBL" id="KAK7877575.1"/>
    </source>
</evidence>
<dbReference type="AlphaFoldDB" id="A0AAW0ME29"/>
<feature type="coiled-coil region" evidence="1">
    <location>
        <begin position="99"/>
        <end position="140"/>
    </location>
</feature>
<reference evidence="4" key="1">
    <citation type="submission" date="2024-04" db="EMBL/GenBank/DDBJ databases">
        <title>Salinicola lusitanus LLJ914,a marine bacterium isolated from the Okinawa Trough.</title>
        <authorList>
            <person name="Li J."/>
        </authorList>
    </citation>
    <scope>NUCLEOTIDE SEQUENCE [LARGE SCALE GENOMIC DNA]</scope>
</reference>
<keyword evidence="4" id="KW-1185">Reference proteome</keyword>
<dbReference type="InterPro" id="IPR042566">
    <property type="entry name" value="L1_C"/>
</dbReference>
<organism evidence="3 4">
    <name type="scientific">Mugilogobius chulae</name>
    <name type="common">yellowstripe goby</name>
    <dbReference type="NCBI Taxonomy" id="88201"/>
    <lineage>
        <taxon>Eukaryota</taxon>
        <taxon>Metazoa</taxon>
        <taxon>Chordata</taxon>
        <taxon>Craniata</taxon>
        <taxon>Vertebrata</taxon>
        <taxon>Euteleostomi</taxon>
        <taxon>Actinopterygii</taxon>
        <taxon>Neopterygii</taxon>
        <taxon>Teleostei</taxon>
        <taxon>Neoteleostei</taxon>
        <taxon>Acanthomorphata</taxon>
        <taxon>Gobiaria</taxon>
        <taxon>Gobiiformes</taxon>
        <taxon>Gobioidei</taxon>
        <taxon>Gobiidae</taxon>
        <taxon>Gobionellinae</taxon>
        <taxon>Mugilogobius</taxon>
    </lineage>
</organism>
<sequence>MSNTQQKNIGATTTRAAHGAAAATYTHSTRADARQDEAPQSTGEDCFSMSLLMAELAKHQASTADLIRESMKPLQASVDALHESVNAFQTRLVQVEVRVGENFEKLTEAETRIKALEKQNDSLLNRLEDLENRSRRVNLRIINIPEKSEYGKDNTVFISELLKDALGPDVFPSPPYLERAHRTGPVGSSPRPFLVCFHRYQEKEKVLRWCRQHKLEFEGHVLRAYPDLSTALARKRAEFKPIKALLYEKGVQFRLLYPAQLKIVYNGESHTFKSSKDATDFFNQHIATG</sequence>
<dbReference type="PANTHER" id="PTHR11505">
    <property type="entry name" value="L1 TRANSPOSABLE ELEMENT-RELATED"/>
    <property type="match status" value="1"/>
</dbReference>
<dbReference type="SUPFAM" id="SSF57997">
    <property type="entry name" value="Tropomyosin"/>
    <property type="match status" value="1"/>
</dbReference>
<proteinExistence type="predicted"/>
<evidence type="ECO:0000256" key="2">
    <source>
        <dbReference type="SAM" id="MobiDB-lite"/>
    </source>
</evidence>
<feature type="compositionally biased region" description="Polar residues" evidence="2">
    <location>
        <begin position="1"/>
        <end position="10"/>
    </location>
</feature>
<protein>
    <recommendedName>
        <fullName evidence="5">LINE-1 type transposase domain-containing 1</fullName>
    </recommendedName>
</protein>
<keyword evidence="1" id="KW-0175">Coiled coil</keyword>
<name>A0AAW0ME29_9GOBI</name>
<dbReference type="Proteomes" id="UP001460270">
    <property type="component" value="Unassembled WGS sequence"/>
</dbReference>
<dbReference type="Gene3D" id="3.30.250.20">
    <property type="entry name" value="L1 transposable element, C-terminal domain"/>
    <property type="match status" value="1"/>
</dbReference>
<accession>A0AAW0ME29</accession>
<dbReference type="Gene3D" id="3.30.70.1820">
    <property type="entry name" value="L1 transposable element, RRM domain"/>
    <property type="match status" value="1"/>
</dbReference>
<dbReference type="InterPro" id="IPR004244">
    <property type="entry name" value="Transposase_22"/>
</dbReference>
<feature type="region of interest" description="Disordered" evidence="2">
    <location>
        <begin position="1"/>
        <end position="42"/>
    </location>
</feature>
<evidence type="ECO:0008006" key="5">
    <source>
        <dbReference type="Google" id="ProtNLM"/>
    </source>
</evidence>
<dbReference type="EMBL" id="JBBPFD010000684">
    <property type="protein sequence ID" value="KAK7877575.1"/>
    <property type="molecule type" value="Genomic_DNA"/>
</dbReference>
<gene>
    <name evidence="3" type="ORF">WMY93_031707</name>
</gene>
<feature type="compositionally biased region" description="Low complexity" evidence="2">
    <location>
        <begin position="11"/>
        <end position="28"/>
    </location>
</feature>
<evidence type="ECO:0000313" key="4">
    <source>
        <dbReference type="Proteomes" id="UP001460270"/>
    </source>
</evidence>
<comment type="caution">
    <text evidence="3">The sequence shown here is derived from an EMBL/GenBank/DDBJ whole genome shotgun (WGS) entry which is preliminary data.</text>
</comment>
<evidence type="ECO:0000256" key="1">
    <source>
        <dbReference type="SAM" id="Coils"/>
    </source>
</evidence>
<dbReference type="Gene3D" id="1.20.5.340">
    <property type="match status" value="1"/>
</dbReference>